<dbReference type="EMBL" id="WPIN01000037">
    <property type="protein sequence ID" value="MVM36292.1"/>
    <property type="molecule type" value="Genomic_DNA"/>
</dbReference>
<keyword evidence="3" id="KW-1185">Reference proteome</keyword>
<gene>
    <name evidence="2" type="ORF">GO755_40175</name>
</gene>
<evidence type="ECO:0000256" key="1">
    <source>
        <dbReference type="SAM" id="Phobius"/>
    </source>
</evidence>
<keyword evidence="1" id="KW-0812">Transmembrane</keyword>
<organism evidence="2 3">
    <name type="scientific">Spirosoma arboris</name>
    <dbReference type="NCBI Taxonomy" id="2682092"/>
    <lineage>
        <taxon>Bacteria</taxon>
        <taxon>Pseudomonadati</taxon>
        <taxon>Bacteroidota</taxon>
        <taxon>Cytophagia</taxon>
        <taxon>Cytophagales</taxon>
        <taxon>Cytophagaceae</taxon>
        <taxon>Spirosoma</taxon>
    </lineage>
</organism>
<comment type="caution">
    <text evidence="2">The sequence shown here is derived from an EMBL/GenBank/DDBJ whole genome shotgun (WGS) entry which is preliminary data.</text>
</comment>
<feature type="transmembrane region" description="Helical" evidence="1">
    <location>
        <begin position="6"/>
        <end position="27"/>
    </location>
</feature>
<sequence>MPKDKQAEVTTILLVVLLGLLLVLTAVMDKLLQGRLSVDDEAFRIILSQVLPTTKTSS</sequence>
<keyword evidence="1" id="KW-0472">Membrane</keyword>
<dbReference type="RefSeq" id="WP_157591089.1">
    <property type="nucleotide sequence ID" value="NZ_WPIN01000037.1"/>
</dbReference>
<keyword evidence="1" id="KW-1133">Transmembrane helix</keyword>
<proteinExistence type="predicted"/>
<name>A0A7K1SR68_9BACT</name>
<dbReference type="Proteomes" id="UP000436006">
    <property type="component" value="Unassembled WGS sequence"/>
</dbReference>
<evidence type="ECO:0000313" key="2">
    <source>
        <dbReference type="EMBL" id="MVM36292.1"/>
    </source>
</evidence>
<protein>
    <submittedName>
        <fullName evidence="2">Uncharacterized protein</fullName>
    </submittedName>
</protein>
<dbReference type="AlphaFoldDB" id="A0A7K1SR68"/>
<evidence type="ECO:0000313" key="3">
    <source>
        <dbReference type="Proteomes" id="UP000436006"/>
    </source>
</evidence>
<reference evidence="2 3" key="1">
    <citation type="submission" date="2019-12" db="EMBL/GenBank/DDBJ databases">
        <title>Spirosoma sp. HMF4905 genome sequencing and assembly.</title>
        <authorList>
            <person name="Kang H."/>
            <person name="Cha I."/>
            <person name="Kim H."/>
            <person name="Joh K."/>
        </authorList>
    </citation>
    <scope>NUCLEOTIDE SEQUENCE [LARGE SCALE GENOMIC DNA]</scope>
    <source>
        <strain evidence="2 3">HMF4905</strain>
    </source>
</reference>
<accession>A0A7K1SR68</accession>